<dbReference type="AlphaFoldDB" id="A0AAV7KIF8"/>
<evidence type="ECO:0000256" key="3">
    <source>
        <dbReference type="ARBA" id="ARBA00022574"/>
    </source>
</evidence>
<dbReference type="SMART" id="SM00667">
    <property type="entry name" value="LisH"/>
    <property type="match status" value="1"/>
</dbReference>
<evidence type="ECO:0000256" key="8">
    <source>
        <dbReference type="ARBA" id="ARBA00023054"/>
    </source>
</evidence>
<dbReference type="PANTHER" id="PTHR22847">
    <property type="entry name" value="WD40 REPEAT PROTEIN"/>
    <property type="match status" value="1"/>
</dbReference>
<dbReference type="GO" id="GO:0051012">
    <property type="term" value="P:microtubule sliding"/>
    <property type="evidence" value="ECO:0007669"/>
    <property type="project" value="UniProtKB-UniRule"/>
</dbReference>
<comment type="domain">
    <text evidence="11">Dimerization mediated by the LisH domain may be required to activate dynein.</text>
</comment>
<dbReference type="SUPFAM" id="SSF50978">
    <property type="entry name" value="WD40 repeat-like"/>
    <property type="match status" value="1"/>
</dbReference>
<evidence type="ECO:0000256" key="4">
    <source>
        <dbReference type="ARBA" id="ARBA00022618"/>
    </source>
</evidence>
<feature type="repeat" description="WD" evidence="12">
    <location>
        <begin position="345"/>
        <end position="386"/>
    </location>
</feature>
<keyword evidence="3 12" id="KW-0853">WD repeat</keyword>
<dbReference type="InterPro" id="IPR019775">
    <property type="entry name" value="WD40_repeat_CS"/>
</dbReference>
<reference evidence="14 15" key="1">
    <citation type="journal article" date="2023" name="BMC Biol.">
        <title>The compact genome of the sponge Oopsacas minuta (Hexactinellida) is lacking key metazoan core genes.</title>
        <authorList>
            <person name="Santini S."/>
            <person name="Schenkelaars Q."/>
            <person name="Jourda C."/>
            <person name="Duchesne M."/>
            <person name="Belahbib H."/>
            <person name="Rocher C."/>
            <person name="Selva M."/>
            <person name="Riesgo A."/>
            <person name="Vervoort M."/>
            <person name="Leys S.P."/>
            <person name="Kodjabachian L."/>
            <person name="Le Bivic A."/>
            <person name="Borchiellini C."/>
            <person name="Claverie J.M."/>
            <person name="Renard E."/>
        </authorList>
    </citation>
    <scope>NUCLEOTIDE SEQUENCE [LARGE SCALE GENOMIC DNA]</scope>
    <source>
        <strain evidence="14">SPO-2</strain>
    </source>
</reference>
<evidence type="ECO:0000256" key="2">
    <source>
        <dbReference type="ARBA" id="ARBA00022490"/>
    </source>
</evidence>
<dbReference type="SUPFAM" id="SSF109925">
    <property type="entry name" value="Lissencephaly-1 protein (Lis-1, PAF-AH alpha) N-terminal domain"/>
    <property type="match status" value="1"/>
</dbReference>
<dbReference type="SMART" id="SM00320">
    <property type="entry name" value="WD40"/>
    <property type="match status" value="7"/>
</dbReference>
<dbReference type="InterPro" id="IPR006594">
    <property type="entry name" value="LisH"/>
</dbReference>
<comment type="similarity">
    <text evidence="11">Belongs to the WD repeat LIS1/nudF family.</text>
</comment>
<dbReference type="Pfam" id="PF00400">
    <property type="entry name" value="WD40"/>
    <property type="match status" value="7"/>
</dbReference>
<feature type="domain" description="PAC1-like LisH-like dimerisation" evidence="13">
    <location>
        <begin position="10"/>
        <end position="43"/>
    </location>
</feature>
<evidence type="ECO:0000256" key="11">
    <source>
        <dbReference type="HAMAP-Rule" id="MF_03141"/>
    </source>
</evidence>
<evidence type="ECO:0000256" key="5">
    <source>
        <dbReference type="ARBA" id="ARBA00022701"/>
    </source>
</evidence>
<dbReference type="PROSITE" id="PS00678">
    <property type="entry name" value="WD_REPEATS_1"/>
    <property type="match status" value="5"/>
</dbReference>
<dbReference type="InterPro" id="IPR020472">
    <property type="entry name" value="WD40_PAC1"/>
</dbReference>
<evidence type="ECO:0000256" key="1">
    <source>
        <dbReference type="ARBA" id="ARBA00022448"/>
    </source>
</evidence>
<keyword evidence="15" id="KW-1185">Reference proteome</keyword>
<evidence type="ECO:0000256" key="12">
    <source>
        <dbReference type="PROSITE-ProRule" id="PRU00221"/>
    </source>
</evidence>
<evidence type="ECO:0000313" key="15">
    <source>
        <dbReference type="Proteomes" id="UP001165289"/>
    </source>
</evidence>
<accession>A0AAV7KIF8</accession>
<evidence type="ECO:0000256" key="7">
    <source>
        <dbReference type="ARBA" id="ARBA00022776"/>
    </source>
</evidence>
<evidence type="ECO:0000256" key="10">
    <source>
        <dbReference type="ARBA" id="ARBA00023306"/>
    </source>
</evidence>
<keyword evidence="8 11" id="KW-0175">Coiled coil</keyword>
<dbReference type="PROSITE" id="PS50082">
    <property type="entry name" value="WD_REPEATS_2"/>
    <property type="match status" value="7"/>
</dbReference>
<dbReference type="GO" id="GO:1990234">
    <property type="term" value="C:transferase complex"/>
    <property type="evidence" value="ECO:0007669"/>
    <property type="project" value="UniProtKB-ARBA"/>
</dbReference>
<dbReference type="Pfam" id="PF24951">
    <property type="entry name" value="LisH_PAC1"/>
    <property type="match status" value="1"/>
</dbReference>
<protein>
    <recommendedName>
        <fullName evidence="11">Lissencephaly-1 homolog</fullName>
    </recommendedName>
</protein>
<dbReference type="InterPro" id="IPR037190">
    <property type="entry name" value="LIS1_N"/>
</dbReference>
<dbReference type="GO" id="GO:0005737">
    <property type="term" value="C:cytoplasm"/>
    <property type="evidence" value="ECO:0007669"/>
    <property type="project" value="UniProtKB-UniRule"/>
</dbReference>
<dbReference type="GO" id="GO:0000132">
    <property type="term" value="P:establishment of mitotic spindle orientation"/>
    <property type="evidence" value="ECO:0007669"/>
    <property type="project" value="UniProtKB-UniRule"/>
</dbReference>
<dbReference type="PIRSF" id="PIRSF037647">
    <property type="entry name" value="Dynein_regulator_Lis1"/>
    <property type="match status" value="1"/>
</dbReference>
<feature type="repeat" description="WD" evidence="12">
    <location>
        <begin position="319"/>
        <end position="339"/>
    </location>
</feature>
<dbReference type="GO" id="GO:0005813">
    <property type="term" value="C:centrosome"/>
    <property type="evidence" value="ECO:0007669"/>
    <property type="project" value="UniProtKB-SubCell"/>
</dbReference>
<dbReference type="CDD" id="cd00200">
    <property type="entry name" value="WD40"/>
    <property type="match status" value="1"/>
</dbReference>
<dbReference type="InterPro" id="IPR001680">
    <property type="entry name" value="WD40_rpt"/>
</dbReference>
<comment type="function">
    <text evidence="11">Positively regulates the activity of the minus-end directed microtubule motor protein dynein. May enhance dynein-mediated microtubule sliding by targeting dynein to the microtubule plus end. Required for several dynein- and microtubule-dependent processes.</text>
</comment>
<sequence length="421" mass="47747">MVDKSLLSNKQREELHAALAEYFKSQGLNDTYEVFTREVGLQNNNSTSATKGVLEKKWVAVVRLTLKNEELTKRLKEISSDQYMPSRKKLDPSEWIPRPPEKISLFGHRNVINSVRFHPIYQLVATGSDDAQIKLWDSESGELNGTLKGHTDSVQDVAFDPSGKSLASCSNDMSIKLWDISALQCTKTLQGHEHSIHSLCYTPTGLLVSASRDTCIKFWDLSSGYCHKTIRAHKEWVRCVKVSPDGQYIASCSDDKTVRIWLISTAECVNEFTGHDHVIECLEWAPETAFHSISVNLCHQKESDLIKIDSTPAKKGKPSRFLISGSRDKSIRMWDIATGLCLCELRGHDDWIRGLKFHPGGKYILSVSDDKTLKIWDYKNQRIHKSLQAHDHFVSCIDCHHKNPFVLTGSVDYSAKIWECR</sequence>
<feature type="repeat" description="WD" evidence="12">
    <location>
        <begin position="147"/>
        <end position="188"/>
    </location>
</feature>
<evidence type="ECO:0000256" key="9">
    <source>
        <dbReference type="ARBA" id="ARBA00023212"/>
    </source>
</evidence>
<dbReference type="EMBL" id="JAKMXF010000028">
    <property type="protein sequence ID" value="KAI6660695.1"/>
    <property type="molecule type" value="Genomic_DNA"/>
</dbReference>
<dbReference type="PRINTS" id="PR00320">
    <property type="entry name" value="GPROTEINBRPT"/>
</dbReference>
<dbReference type="HAMAP" id="MF_03141">
    <property type="entry name" value="lis1"/>
    <property type="match status" value="1"/>
</dbReference>
<dbReference type="GO" id="GO:0005875">
    <property type="term" value="C:microtubule associated complex"/>
    <property type="evidence" value="ECO:0007669"/>
    <property type="project" value="UniProtKB-UniRule"/>
</dbReference>
<keyword evidence="1 11" id="KW-0813">Transport</keyword>
<dbReference type="GO" id="GO:0005874">
    <property type="term" value="C:microtubule"/>
    <property type="evidence" value="ECO:0007669"/>
    <property type="project" value="UniProtKB-KW"/>
</dbReference>
<keyword evidence="2 11" id="KW-0963">Cytoplasm</keyword>
<feature type="repeat" description="WD" evidence="12">
    <location>
        <begin position="230"/>
        <end position="271"/>
    </location>
</feature>
<keyword evidence="7 11" id="KW-0498">Mitosis</keyword>
<gene>
    <name evidence="14" type="ORF">LOD99_10306</name>
</gene>
<keyword evidence="6" id="KW-0677">Repeat</keyword>
<dbReference type="Gene3D" id="1.20.960.30">
    <property type="match status" value="1"/>
</dbReference>
<evidence type="ECO:0000256" key="6">
    <source>
        <dbReference type="ARBA" id="ARBA00022737"/>
    </source>
</evidence>
<evidence type="ECO:0000313" key="14">
    <source>
        <dbReference type="EMBL" id="KAI6660695.1"/>
    </source>
</evidence>
<organism evidence="14 15">
    <name type="scientific">Oopsacas minuta</name>
    <dbReference type="NCBI Taxonomy" id="111878"/>
    <lineage>
        <taxon>Eukaryota</taxon>
        <taxon>Metazoa</taxon>
        <taxon>Porifera</taxon>
        <taxon>Hexactinellida</taxon>
        <taxon>Hexasterophora</taxon>
        <taxon>Lyssacinosida</taxon>
        <taxon>Leucopsacidae</taxon>
        <taxon>Oopsacas</taxon>
    </lineage>
</organism>
<keyword evidence="9 11" id="KW-0206">Cytoskeleton</keyword>
<proteinExistence type="inferred from homology"/>
<comment type="caution">
    <text evidence="14">The sequence shown here is derived from an EMBL/GenBank/DDBJ whole genome shotgun (WGS) entry which is preliminary data.</text>
</comment>
<dbReference type="InterPro" id="IPR056795">
    <property type="entry name" value="PAC1-like_LisH-like_dom"/>
</dbReference>
<dbReference type="GO" id="GO:0051301">
    <property type="term" value="P:cell division"/>
    <property type="evidence" value="ECO:0007669"/>
    <property type="project" value="UniProtKB-KW"/>
</dbReference>
<keyword evidence="4 11" id="KW-0132">Cell division</keyword>
<dbReference type="Proteomes" id="UP001165289">
    <property type="component" value="Unassembled WGS sequence"/>
</dbReference>
<dbReference type="InterPro" id="IPR017252">
    <property type="entry name" value="Dynein_regulator_LIS1"/>
</dbReference>
<dbReference type="PROSITE" id="PS50294">
    <property type="entry name" value="WD_REPEATS_REGION"/>
    <property type="match status" value="6"/>
</dbReference>
<name>A0AAV7KIF8_9METZ</name>
<dbReference type="InterPro" id="IPR036322">
    <property type="entry name" value="WD40_repeat_dom_sf"/>
</dbReference>
<keyword evidence="10 11" id="KW-0131">Cell cycle</keyword>
<dbReference type="PANTHER" id="PTHR22847:SF637">
    <property type="entry name" value="WD REPEAT DOMAIN 5B"/>
    <property type="match status" value="1"/>
</dbReference>
<dbReference type="PROSITE" id="PS50896">
    <property type="entry name" value="LISH"/>
    <property type="match status" value="1"/>
</dbReference>
<dbReference type="Gene3D" id="2.130.10.10">
    <property type="entry name" value="YVTN repeat-like/Quinoprotein amine dehydrogenase"/>
    <property type="match status" value="1"/>
</dbReference>
<dbReference type="InterPro" id="IPR015943">
    <property type="entry name" value="WD40/YVTN_repeat-like_dom_sf"/>
</dbReference>
<keyword evidence="5 11" id="KW-0493">Microtubule</keyword>
<dbReference type="GO" id="GO:0070840">
    <property type="term" value="F:dynein complex binding"/>
    <property type="evidence" value="ECO:0007669"/>
    <property type="project" value="UniProtKB-UniRule"/>
</dbReference>
<comment type="subcellular location">
    <subcellularLocation>
        <location evidence="11">Cytoplasm</location>
        <location evidence="11">Cytoskeleton</location>
    </subcellularLocation>
    <subcellularLocation>
        <location evidence="11">Cytoplasm</location>
        <location evidence="11">Cytoskeleton</location>
        <location evidence="11">Microtubule organizing center</location>
        <location evidence="11">Centrosome</location>
    </subcellularLocation>
    <text evidence="11">Localizes to the plus end of microtubules and to the centrosome.</text>
</comment>
<feature type="repeat" description="WD" evidence="12">
    <location>
        <begin position="105"/>
        <end position="146"/>
    </location>
</feature>
<feature type="repeat" description="WD" evidence="12">
    <location>
        <begin position="387"/>
        <end position="421"/>
    </location>
</feature>
<feature type="repeat" description="WD" evidence="12">
    <location>
        <begin position="189"/>
        <end position="229"/>
    </location>
</feature>
<evidence type="ECO:0000259" key="13">
    <source>
        <dbReference type="Pfam" id="PF24951"/>
    </source>
</evidence>